<dbReference type="GO" id="GO:0043885">
    <property type="term" value="F:anaerobic carbon-monoxide dehydrogenase activity"/>
    <property type="evidence" value="ECO:0007669"/>
    <property type="project" value="InterPro"/>
</dbReference>
<dbReference type="SUPFAM" id="SSF56821">
    <property type="entry name" value="Prismane protein-like"/>
    <property type="match status" value="1"/>
</dbReference>
<evidence type="ECO:0000256" key="3">
    <source>
        <dbReference type="ARBA" id="ARBA00022723"/>
    </source>
</evidence>
<evidence type="ECO:0000256" key="7">
    <source>
        <dbReference type="ARBA" id="ARBA00023014"/>
    </source>
</evidence>
<dbReference type="EMBL" id="LAZR01013010">
    <property type="protein sequence ID" value="KKM24013.1"/>
    <property type="molecule type" value="Genomic_DNA"/>
</dbReference>
<dbReference type="GO" id="GO:0006091">
    <property type="term" value="P:generation of precursor metabolites and energy"/>
    <property type="evidence" value="ECO:0007669"/>
    <property type="project" value="InterPro"/>
</dbReference>
<comment type="caution">
    <text evidence="9">The sequence shown here is derived from an EMBL/GenBank/DDBJ whole genome shotgun (WGS) entry which is preliminary data.</text>
</comment>
<keyword evidence="4" id="KW-0677">Repeat</keyword>
<evidence type="ECO:0000256" key="2">
    <source>
        <dbReference type="ARBA" id="ARBA00022596"/>
    </source>
</evidence>
<dbReference type="InterPro" id="IPR017896">
    <property type="entry name" value="4Fe4S_Fe-S-bd"/>
</dbReference>
<dbReference type="AlphaFoldDB" id="A0A0F9KPQ9"/>
<evidence type="ECO:0000256" key="5">
    <source>
        <dbReference type="ARBA" id="ARBA00023002"/>
    </source>
</evidence>
<dbReference type="PANTHER" id="PTHR30109:SF6">
    <property type="entry name" value="ACETYL-COA DECARBONYLASE_SYNTHASE COMPLEX SUBUNIT ALPHA"/>
    <property type="match status" value="1"/>
</dbReference>
<evidence type="ECO:0000256" key="4">
    <source>
        <dbReference type="ARBA" id="ARBA00022737"/>
    </source>
</evidence>
<dbReference type="PROSITE" id="PS51379">
    <property type="entry name" value="4FE4S_FER_2"/>
    <property type="match status" value="1"/>
</dbReference>
<dbReference type="PANTHER" id="PTHR30109">
    <property type="entry name" value="HYDROXYLAMINE REDUCTASE"/>
    <property type="match status" value="1"/>
</dbReference>
<dbReference type="SUPFAM" id="SSF46548">
    <property type="entry name" value="alpha-helical ferredoxin"/>
    <property type="match status" value="1"/>
</dbReference>
<gene>
    <name evidence="9" type="ORF">LCGC14_1609370</name>
</gene>
<dbReference type="InterPro" id="IPR011254">
    <property type="entry name" value="Prismane-like_sf"/>
</dbReference>
<organism evidence="9">
    <name type="scientific">marine sediment metagenome</name>
    <dbReference type="NCBI Taxonomy" id="412755"/>
    <lineage>
        <taxon>unclassified sequences</taxon>
        <taxon>metagenomes</taxon>
        <taxon>ecological metagenomes</taxon>
    </lineage>
</organism>
<dbReference type="GO" id="GO:0004601">
    <property type="term" value="F:peroxidase activity"/>
    <property type="evidence" value="ECO:0007669"/>
    <property type="project" value="TreeGrafter"/>
</dbReference>
<dbReference type="GO" id="GO:0042542">
    <property type="term" value="P:response to hydrogen peroxide"/>
    <property type="evidence" value="ECO:0007669"/>
    <property type="project" value="TreeGrafter"/>
</dbReference>
<evidence type="ECO:0000259" key="8">
    <source>
        <dbReference type="PROSITE" id="PS51379"/>
    </source>
</evidence>
<dbReference type="InterPro" id="IPR016101">
    <property type="entry name" value="CO_DH_a-bundle"/>
</dbReference>
<dbReference type="InterPro" id="IPR016099">
    <property type="entry name" value="Prismane-like_a/b-sand"/>
</dbReference>
<dbReference type="NCBIfam" id="TIGR00314">
    <property type="entry name" value="cdhA"/>
    <property type="match status" value="1"/>
</dbReference>
<dbReference type="Gene3D" id="1.20.1270.30">
    <property type="match status" value="1"/>
</dbReference>
<dbReference type="Gene3D" id="3.40.50.2030">
    <property type="match status" value="2"/>
</dbReference>
<dbReference type="GO" id="GO:0006084">
    <property type="term" value="P:acetyl-CoA metabolic process"/>
    <property type="evidence" value="ECO:0007669"/>
    <property type="project" value="InterPro"/>
</dbReference>
<protein>
    <recommendedName>
        <fullName evidence="8">4Fe-4S ferredoxin-type domain-containing protein</fullName>
    </recommendedName>
</protein>
<dbReference type="InterPro" id="IPR004460">
    <property type="entry name" value="CdhA"/>
</dbReference>
<keyword evidence="6" id="KW-0408">Iron</keyword>
<keyword evidence="1" id="KW-0004">4Fe-4S</keyword>
<keyword evidence="3" id="KW-0479">Metal-binding</keyword>
<accession>A0A0F9KPQ9</accession>
<dbReference type="Pfam" id="PF03063">
    <property type="entry name" value="Prismane"/>
    <property type="match status" value="2"/>
</dbReference>
<evidence type="ECO:0000256" key="6">
    <source>
        <dbReference type="ARBA" id="ARBA00023004"/>
    </source>
</evidence>
<sequence>MEKRGVKLKIDEYKGPLGSIKGFELTTGKISYGDETEWEPMGPTPRPGIPTLRNWFFTLMDRYKPTYMPICDMCCLCTYGKCNMSKGRTGACGINMETQNARIVEIACCIGAACHSAHGDHLLHWLKEKYGNVPLNFGHNIAVEMPLTRLIVGMKPETLEDLETAMDWVHYQITQLLAAGHTGQESSYLDFEAKSFLAGLCDAIGMEVSDAAQICAYGMPAGEPDTPIVELGMGTMDTENKATILMIGHNVAPGVELVDYVREKGLEDKIDVGAICCTAHDLTRYYDGAKIIGSFSRQLTYIRSGLADVVMVDEQCVVLQTYDEAKKVGAPYITTNEKIMAGLPDRTADPVDEIVDDLVSGKLDGVLILNPTKAGAVAAETAVRIKPIRNAKSGVPDEKGSIDMAMRCNGCSNCQRNCPNDLPLVEGVNLAKDGDFTLLASLFDECLACGRCEADCMKDVSPLTLIMYASREYIRTERYKCRSGRGPILDTEIRNVGAPIVLGEIPGIVALIGCSNYAHDIRELYTMAEEFLIRGYIVCISGCAAMDVGLVTDEEGLTLYERFPGDFDRGGLVNVGSCVADAWITGAAIKVANIFARRPLRGNFEEIADYILNRLGAVGVAWGAYSQKAASIASMANGLGIPAVIGPHGAEYRRLYLGRSDDEESWKVYNARDGTEGHIVGPGPEHLLTTAESIEQAIPLVAKLAIRAADNSKGRMIKLSHWIDLERKYKGVQFPNDLEKFIRLEADIPINMKDGIHEYLEEKGWKPKQIVDPTLLKRLCREP</sequence>
<feature type="domain" description="4Fe-4S ferredoxin-type" evidence="8">
    <location>
        <begin position="398"/>
        <end position="428"/>
    </location>
</feature>
<reference evidence="9" key="1">
    <citation type="journal article" date="2015" name="Nature">
        <title>Complex archaea that bridge the gap between prokaryotes and eukaryotes.</title>
        <authorList>
            <person name="Spang A."/>
            <person name="Saw J.H."/>
            <person name="Jorgensen S.L."/>
            <person name="Zaremba-Niedzwiedzka K."/>
            <person name="Martijn J."/>
            <person name="Lind A.E."/>
            <person name="van Eijk R."/>
            <person name="Schleper C."/>
            <person name="Guy L."/>
            <person name="Ettema T.J."/>
        </authorList>
    </citation>
    <scope>NUCLEOTIDE SEQUENCE</scope>
</reference>
<keyword evidence="2" id="KW-0533">Nickel</keyword>
<dbReference type="GO" id="GO:0051539">
    <property type="term" value="F:4 iron, 4 sulfur cluster binding"/>
    <property type="evidence" value="ECO:0007669"/>
    <property type="project" value="UniProtKB-KW"/>
</dbReference>
<evidence type="ECO:0000313" key="9">
    <source>
        <dbReference type="EMBL" id="KKM24013.1"/>
    </source>
</evidence>
<dbReference type="PROSITE" id="PS00198">
    <property type="entry name" value="4FE4S_FER_1"/>
    <property type="match status" value="1"/>
</dbReference>
<dbReference type="Gene3D" id="3.30.70.20">
    <property type="match status" value="1"/>
</dbReference>
<keyword evidence="7" id="KW-0411">Iron-sulfur</keyword>
<name>A0A0F9KPQ9_9ZZZZ</name>
<proteinExistence type="predicted"/>
<dbReference type="GO" id="GO:0050418">
    <property type="term" value="F:hydroxylamine reductase activity"/>
    <property type="evidence" value="ECO:0007669"/>
    <property type="project" value="TreeGrafter"/>
</dbReference>
<evidence type="ECO:0000256" key="1">
    <source>
        <dbReference type="ARBA" id="ARBA00022485"/>
    </source>
</evidence>
<dbReference type="InterPro" id="IPR004137">
    <property type="entry name" value="HCP/CODH"/>
</dbReference>
<dbReference type="InterPro" id="IPR017900">
    <property type="entry name" value="4Fe4S_Fe_S_CS"/>
</dbReference>
<dbReference type="GO" id="GO:0016151">
    <property type="term" value="F:nickel cation binding"/>
    <property type="evidence" value="ECO:0007669"/>
    <property type="project" value="InterPro"/>
</dbReference>
<keyword evidence="5" id="KW-0560">Oxidoreductase</keyword>